<name>A0A8J7W4Q9_9FIRM</name>
<dbReference type="Pfam" id="PF04055">
    <property type="entry name" value="Radical_SAM"/>
    <property type="match status" value="1"/>
</dbReference>
<dbReference type="GO" id="GO:0046872">
    <property type="term" value="F:metal ion binding"/>
    <property type="evidence" value="ECO:0007669"/>
    <property type="project" value="UniProtKB-KW"/>
</dbReference>
<reference evidence="8" key="2">
    <citation type="submission" date="2021-04" db="EMBL/GenBank/DDBJ databases">
        <authorList>
            <person name="Liu J."/>
        </authorList>
    </citation>
    <scope>NUCLEOTIDE SEQUENCE</scope>
    <source>
        <strain evidence="8">BAD-6</strain>
    </source>
</reference>
<keyword evidence="5" id="KW-0408">Iron</keyword>
<dbReference type="CDD" id="cd01335">
    <property type="entry name" value="Radical_SAM"/>
    <property type="match status" value="1"/>
</dbReference>
<evidence type="ECO:0000313" key="8">
    <source>
        <dbReference type="EMBL" id="MBR0599073.1"/>
    </source>
</evidence>
<proteinExistence type="predicted"/>
<dbReference type="PANTHER" id="PTHR43787:SF3">
    <property type="entry name" value="ARYLSULFATASE REGULATORY PROTEIN"/>
    <property type="match status" value="1"/>
</dbReference>
<dbReference type="PANTHER" id="PTHR43787">
    <property type="entry name" value="FEMO COFACTOR BIOSYNTHESIS PROTEIN NIFB-RELATED"/>
    <property type="match status" value="1"/>
</dbReference>
<dbReference type="PROSITE" id="PS51918">
    <property type="entry name" value="RADICAL_SAM"/>
    <property type="match status" value="1"/>
</dbReference>
<comment type="cofactor">
    <cofactor evidence="1">
        <name>[4Fe-4S] cluster</name>
        <dbReference type="ChEBI" id="CHEBI:49883"/>
    </cofactor>
</comment>
<dbReference type="Proteomes" id="UP000675664">
    <property type="component" value="Unassembled WGS sequence"/>
</dbReference>
<protein>
    <submittedName>
        <fullName evidence="8">Radical SAM protein</fullName>
    </submittedName>
</protein>
<feature type="domain" description="Radical SAM core" evidence="7">
    <location>
        <begin position="82"/>
        <end position="313"/>
    </location>
</feature>
<evidence type="ECO:0000256" key="1">
    <source>
        <dbReference type="ARBA" id="ARBA00001966"/>
    </source>
</evidence>
<dbReference type="SUPFAM" id="SSF102114">
    <property type="entry name" value="Radical SAM enzymes"/>
    <property type="match status" value="1"/>
</dbReference>
<dbReference type="GO" id="GO:0051539">
    <property type="term" value="F:4 iron, 4 sulfur cluster binding"/>
    <property type="evidence" value="ECO:0007669"/>
    <property type="project" value="UniProtKB-KW"/>
</dbReference>
<dbReference type="UniPathway" id="UPA00782"/>
<organism evidence="8 9">
    <name type="scientific">Sinanaerobacter chloroacetimidivorans</name>
    <dbReference type="NCBI Taxonomy" id="2818044"/>
    <lineage>
        <taxon>Bacteria</taxon>
        <taxon>Bacillati</taxon>
        <taxon>Bacillota</taxon>
        <taxon>Clostridia</taxon>
        <taxon>Peptostreptococcales</taxon>
        <taxon>Anaerovoracaceae</taxon>
        <taxon>Sinanaerobacter</taxon>
    </lineage>
</organism>
<dbReference type="InterPro" id="IPR006638">
    <property type="entry name" value="Elp3/MiaA/NifB-like_rSAM"/>
</dbReference>
<keyword evidence="3" id="KW-0949">S-adenosyl-L-methionine</keyword>
<evidence type="ECO:0000256" key="6">
    <source>
        <dbReference type="ARBA" id="ARBA00023014"/>
    </source>
</evidence>
<evidence type="ECO:0000256" key="2">
    <source>
        <dbReference type="ARBA" id="ARBA00022485"/>
    </source>
</evidence>
<keyword evidence="4" id="KW-0479">Metal-binding</keyword>
<dbReference type="GO" id="GO:0003824">
    <property type="term" value="F:catalytic activity"/>
    <property type="evidence" value="ECO:0007669"/>
    <property type="project" value="InterPro"/>
</dbReference>
<sequence length="502" mass="57320">MKPSRYNIVYPYQFNKDYTVVYNTFKDSVGILTTREAEFIKTCDRSLGIHYTKIDDFKKKGFIVDENTNELAIVKVDYLKSKFDKRLLSVVIVPTYQCNLDCTYCYEKLSYSTEDHTIMSKHVQDTIYEGIKSRLHGVEKLAVFWHGGEPLLALDVVLELGGRLQGLAKEKGIAFSSGMSTNGYLFTEDTAKKLYQIGITHYKMSIDGCRENHNIKKRQKDGGPTYDIILNNIVKSADYFDEIDLRLNVDKEDISDAYEMMSLIEEKGLENKVIPRLGKPQYFAAEENDLNFTKEEYMYEAIHYSLHQGVGPKKFSRKDCFCLIHQLYGIIVDGHGNLFKCISDTGDGQICGSLKNDGTVELNKNFYEHGIYNPTSIPACEECKFLPICYGECGFDRNSENPCTYQEVGDENWSSLINAYVVKRMLNRLKVRGMLGKEEETISIDDLIMGKLEGRMNEFISKASDIYRLDNLIALGRKYGVALSEEDAALLMQLMQPTELIL</sequence>
<evidence type="ECO:0000256" key="4">
    <source>
        <dbReference type="ARBA" id="ARBA00022723"/>
    </source>
</evidence>
<dbReference type="SFLD" id="SFLDG01067">
    <property type="entry name" value="SPASM/twitch_domain_containing"/>
    <property type="match status" value="1"/>
</dbReference>
<keyword evidence="6" id="KW-0411">Iron-sulfur</keyword>
<keyword evidence="9" id="KW-1185">Reference proteome</keyword>
<dbReference type="AlphaFoldDB" id="A0A8J7W4Q9"/>
<dbReference type="SMART" id="SM00729">
    <property type="entry name" value="Elp3"/>
    <property type="match status" value="1"/>
</dbReference>
<dbReference type="InterPro" id="IPR058240">
    <property type="entry name" value="rSAM_sf"/>
</dbReference>
<dbReference type="SFLD" id="SFLDS00029">
    <property type="entry name" value="Radical_SAM"/>
    <property type="match status" value="1"/>
</dbReference>
<evidence type="ECO:0000256" key="3">
    <source>
        <dbReference type="ARBA" id="ARBA00022691"/>
    </source>
</evidence>
<dbReference type="InterPro" id="IPR013785">
    <property type="entry name" value="Aldolase_TIM"/>
</dbReference>
<keyword evidence="2" id="KW-0004">4Fe-4S</keyword>
<dbReference type="NCBIfam" id="TIGR04085">
    <property type="entry name" value="rSAM_more_4Fe4S"/>
    <property type="match status" value="1"/>
</dbReference>
<dbReference type="InterPro" id="IPR007197">
    <property type="entry name" value="rSAM"/>
</dbReference>
<reference evidence="8" key="1">
    <citation type="submission" date="2021-04" db="EMBL/GenBank/DDBJ databases">
        <title>Sinoanaerobacter chloroacetimidivorans sp. nov., an obligate anaerobic bacterium isolated from anaerobic sludge.</title>
        <authorList>
            <person name="Bao Y."/>
        </authorList>
    </citation>
    <scope>NUCLEOTIDE SEQUENCE</scope>
    <source>
        <strain evidence="8">BAD-6</strain>
    </source>
</reference>
<evidence type="ECO:0000313" key="9">
    <source>
        <dbReference type="Proteomes" id="UP000675664"/>
    </source>
</evidence>
<evidence type="ECO:0000259" key="7">
    <source>
        <dbReference type="PROSITE" id="PS51918"/>
    </source>
</evidence>
<dbReference type="EMBL" id="JAGSND010000010">
    <property type="protein sequence ID" value="MBR0599073.1"/>
    <property type="molecule type" value="Genomic_DNA"/>
</dbReference>
<dbReference type="RefSeq" id="WP_227019207.1">
    <property type="nucleotide sequence ID" value="NZ_JAGSND010000010.1"/>
</dbReference>
<dbReference type="Gene3D" id="3.20.20.70">
    <property type="entry name" value="Aldolase class I"/>
    <property type="match status" value="1"/>
</dbReference>
<comment type="caution">
    <text evidence="8">The sequence shown here is derived from an EMBL/GenBank/DDBJ whole genome shotgun (WGS) entry which is preliminary data.</text>
</comment>
<gene>
    <name evidence="8" type="ORF">KCX82_14380</name>
</gene>
<evidence type="ECO:0000256" key="5">
    <source>
        <dbReference type="ARBA" id="ARBA00023004"/>
    </source>
</evidence>
<dbReference type="InterPro" id="IPR023885">
    <property type="entry name" value="4Fe4S-binding_SPASM_dom"/>
</dbReference>
<accession>A0A8J7W4Q9</accession>